<dbReference type="Proteomes" id="UP000008388">
    <property type="component" value="Segment"/>
</dbReference>
<keyword evidence="1" id="KW-0540">Nuclease</keyword>
<proteinExistence type="predicted"/>
<dbReference type="GO" id="GO:0004519">
    <property type="term" value="F:endonuclease activity"/>
    <property type="evidence" value="ECO:0007669"/>
    <property type="project" value="UniProtKB-KW"/>
</dbReference>
<sequence length="100" mass="11709">MLYEYFLNCWKLLQSSTTTIDPKGVYEGLTSVEIGQSAAKLLNRKARRRFNDYPVVGSRVQVNSKWEAPYRETEGEDIVWTSRESLELRIMARVRCNEPY</sequence>
<evidence type="ECO:0000313" key="2">
    <source>
        <dbReference type="Proteomes" id="UP000008388"/>
    </source>
</evidence>
<keyword evidence="1" id="KW-0255">Endonuclease</keyword>
<gene>
    <name evidence="1" type="primary">133</name>
</gene>
<accession>F8SK06</accession>
<name>F8SK06_BPPA3</name>
<dbReference type="GeneID" id="26643661"/>
<reference evidence="1 2" key="1">
    <citation type="journal article" date="2011" name="Microbiology">
        <title>The Pseudomonas aeruginosa generalized transducing phage phiPA3 is a new member of the phiKZ-like group of 'jumbo' phages, and infects model laboratory strains and clinical isolates from cystic fibrosis patients.</title>
        <authorList>
            <person name="Monson R."/>
            <person name="Foulds I."/>
            <person name="Foweraker J."/>
            <person name="Welch M."/>
            <person name="Salmond G.P."/>
        </authorList>
    </citation>
    <scope>NUCLEOTIDE SEQUENCE [LARGE SCALE GENOMIC DNA]</scope>
</reference>
<keyword evidence="2" id="KW-1185">Reference proteome</keyword>
<dbReference type="EMBL" id="HQ630627">
    <property type="protein sequence ID" value="AEH03556.1"/>
    <property type="molecule type" value="Genomic_DNA"/>
</dbReference>
<keyword evidence="1" id="KW-0378">Hydrolase</keyword>
<organism evidence="1 2">
    <name type="scientific">Pseudomonas phage PhiPA3</name>
    <name type="common">Pseudomonas aeruginosa phage PhiPA3</name>
    <dbReference type="NCBI Taxonomy" id="998086"/>
    <lineage>
        <taxon>Viruses</taxon>
        <taxon>Duplodnaviria</taxon>
        <taxon>Heunggongvirae</taxon>
        <taxon>Uroviricota</taxon>
        <taxon>Caudoviricetes</taxon>
        <taxon>Chimalliviridae</taxon>
        <taxon>Miltoncavirus</taxon>
        <taxon>Miltoncavirus PhiPA3</taxon>
    </lineage>
</organism>
<dbReference type="RefSeq" id="YP_009217212.1">
    <property type="nucleotide sequence ID" value="NC_028999.1"/>
</dbReference>
<dbReference type="KEGG" id="vg:26643661"/>
<evidence type="ECO:0000313" key="1">
    <source>
        <dbReference type="EMBL" id="AEH03556.1"/>
    </source>
</evidence>
<protein>
    <submittedName>
        <fullName evidence="1">Putative endonuclease</fullName>
    </submittedName>
</protein>
<organismHost>
    <name type="scientific">Pseudomonas aeruginosa</name>
    <dbReference type="NCBI Taxonomy" id="287"/>
</organismHost>